<dbReference type="Pfam" id="PF07690">
    <property type="entry name" value="MFS_1"/>
    <property type="match status" value="1"/>
</dbReference>
<dbReference type="InterPro" id="IPR011701">
    <property type="entry name" value="MFS"/>
</dbReference>
<proteinExistence type="inferred from homology"/>
<keyword evidence="6 7" id="KW-0472">Membrane</keyword>
<feature type="transmembrane region" description="Helical" evidence="7">
    <location>
        <begin position="231"/>
        <end position="253"/>
    </location>
</feature>
<dbReference type="SUPFAM" id="SSF103473">
    <property type="entry name" value="MFS general substrate transporter"/>
    <property type="match status" value="1"/>
</dbReference>
<reference evidence="9" key="1">
    <citation type="journal article" date="2021" name="PeerJ">
        <title>Extensive microbial diversity within the chicken gut microbiome revealed by metagenomics and culture.</title>
        <authorList>
            <person name="Gilroy R."/>
            <person name="Ravi A."/>
            <person name="Getino M."/>
            <person name="Pursley I."/>
            <person name="Horton D.L."/>
            <person name="Alikhan N.F."/>
            <person name="Baker D."/>
            <person name="Gharbi K."/>
            <person name="Hall N."/>
            <person name="Watson M."/>
            <person name="Adriaenssens E.M."/>
            <person name="Foster-Nyarko E."/>
            <person name="Jarju S."/>
            <person name="Secka A."/>
            <person name="Antonio M."/>
            <person name="Oren A."/>
            <person name="Chaudhuri R.R."/>
            <person name="La Ragione R."/>
            <person name="Hildebrand F."/>
            <person name="Pallen M.J."/>
        </authorList>
    </citation>
    <scope>NUCLEOTIDE SEQUENCE</scope>
    <source>
        <strain evidence="9">USAMLcec4-12693</strain>
    </source>
</reference>
<evidence type="ECO:0000313" key="9">
    <source>
        <dbReference type="EMBL" id="HJH49078.1"/>
    </source>
</evidence>
<evidence type="ECO:0000256" key="5">
    <source>
        <dbReference type="ARBA" id="ARBA00022989"/>
    </source>
</evidence>
<dbReference type="InterPro" id="IPR051788">
    <property type="entry name" value="MFS_Transporter"/>
</dbReference>
<comment type="similarity">
    <text evidence="2">Belongs to the major facilitator superfamily.</text>
</comment>
<gene>
    <name evidence="9" type="ORF">K8V39_02305</name>
</gene>
<keyword evidence="4 7" id="KW-0812">Transmembrane</keyword>
<feature type="transmembrane region" description="Helical" evidence="7">
    <location>
        <begin position="351"/>
        <end position="371"/>
    </location>
</feature>
<evidence type="ECO:0000313" key="10">
    <source>
        <dbReference type="Proteomes" id="UP000813420"/>
    </source>
</evidence>
<dbReference type="PANTHER" id="PTHR23514">
    <property type="entry name" value="BYPASS OF STOP CODON PROTEIN 6"/>
    <property type="match status" value="1"/>
</dbReference>
<dbReference type="AlphaFoldDB" id="A0A9D2VW86"/>
<reference evidence="9" key="2">
    <citation type="submission" date="2021-09" db="EMBL/GenBank/DDBJ databases">
        <authorList>
            <person name="Gilroy R."/>
        </authorList>
    </citation>
    <scope>NUCLEOTIDE SEQUENCE</scope>
    <source>
        <strain evidence="9">USAMLcec4-12693</strain>
    </source>
</reference>
<dbReference type="GO" id="GO:0022857">
    <property type="term" value="F:transmembrane transporter activity"/>
    <property type="evidence" value="ECO:0007669"/>
    <property type="project" value="InterPro"/>
</dbReference>
<evidence type="ECO:0000256" key="6">
    <source>
        <dbReference type="ARBA" id="ARBA00023136"/>
    </source>
</evidence>
<dbReference type="Gene3D" id="1.20.1250.20">
    <property type="entry name" value="MFS general substrate transporter like domains"/>
    <property type="match status" value="2"/>
</dbReference>
<feature type="transmembrane region" description="Helical" evidence="7">
    <location>
        <begin position="126"/>
        <end position="145"/>
    </location>
</feature>
<feature type="transmembrane region" description="Helical" evidence="7">
    <location>
        <begin position="377"/>
        <end position="397"/>
    </location>
</feature>
<feature type="transmembrane region" description="Helical" evidence="7">
    <location>
        <begin position="319"/>
        <end position="339"/>
    </location>
</feature>
<accession>A0A9D2VW86</accession>
<protein>
    <submittedName>
        <fullName evidence="9">MFS transporter</fullName>
    </submittedName>
</protein>
<feature type="transmembrane region" description="Helical" evidence="7">
    <location>
        <begin position="294"/>
        <end position="313"/>
    </location>
</feature>
<evidence type="ECO:0000256" key="1">
    <source>
        <dbReference type="ARBA" id="ARBA00004651"/>
    </source>
</evidence>
<organism evidence="9 10">
    <name type="scientific">Merdimonas faecis</name>
    <dbReference type="NCBI Taxonomy" id="1653435"/>
    <lineage>
        <taxon>Bacteria</taxon>
        <taxon>Bacillati</taxon>
        <taxon>Bacillota</taxon>
        <taxon>Clostridia</taxon>
        <taxon>Lachnospirales</taxon>
        <taxon>Lachnospiraceae</taxon>
        <taxon>Merdimonas</taxon>
    </lineage>
</organism>
<dbReference type="InterPro" id="IPR020846">
    <property type="entry name" value="MFS_dom"/>
</dbReference>
<evidence type="ECO:0000256" key="2">
    <source>
        <dbReference type="ARBA" id="ARBA00008335"/>
    </source>
</evidence>
<dbReference type="RefSeq" id="WP_277257359.1">
    <property type="nucleotide sequence ID" value="NZ_CAKNNN010000003.1"/>
</dbReference>
<dbReference type="Proteomes" id="UP000813420">
    <property type="component" value="Unassembled WGS sequence"/>
</dbReference>
<feature type="domain" description="Major facilitator superfamily (MFS) profile" evidence="8">
    <location>
        <begin position="5"/>
        <end position="402"/>
    </location>
</feature>
<dbReference type="PANTHER" id="PTHR23514:SF3">
    <property type="entry name" value="BYPASS OF STOP CODON PROTEIN 6"/>
    <property type="match status" value="1"/>
</dbReference>
<dbReference type="EMBL" id="DYXE01000023">
    <property type="protein sequence ID" value="HJH49078.1"/>
    <property type="molecule type" value="Genomic_DNA"/>
</dbReference>
<keyword evidence="3" id="KW-0813">Transport</keyword>
<feature type="transmembrane region" description="Helical" evidence="7">
    <location>
        <begin position="40"/>
        <end position="59"/>
    </location>
</feature>
<feature type="transmembrane region" description="Helical" evidence="7">
    <location>
        <begin position="157"/>
        <end position="179"/>
    </location>
</feature>
<evidence type="ECO:0000256" key="4">
    <source>
        <dbReference type="ARBA" id="ARBA00022692"/>
    </source>
</evidence>
<evidence type="ECO:0000259" key="8">
    <source>
        <dbReference type="PROSITE" id="PS50850"/>
    </source>
</evidence>
<sequence length="411" mass="43589">MFHLLLAIIYLAFISLGLPDGLLGSAWPSMYQEFQVPVSYAGIISMIISGGTIVSSLQSDRLTLRLGPGKVTALSVAMTAAALFGFSFSHSFLPLCLWAVPYGLGAGSVDAALNNYVALHYTSRHMSWLHCMWGVGASAGPYIMGRVLSGGASWNTGYRYIGILQVALTAILFLSLPLWKTRNVSGAASGSSSGAAIDKDAAEVADTAKAAYTRKPLSLGQILRIPGAREVMVAFFCYCALEQTTGLWASSYLALHEGISSETAAFYASLFFIGITAGRAASGFLTLRFSDTQMIRLGQGIILLGILILFLPFSGTASLAGLIVIGLGCAPIYPCIIHSTPDHFGADLSQAVIGVQMASAYVGSCLMPPIFGLIANHISIALFPPFLLVILVLMFLMHERLLTKRGRTPSA</sequence>
<comment type="caution">
    <text evidence="9">The sequence shown here is derived from an EMBL/GenBank/DDBJ whole genome shotgun (WGS) entry which is preliminary data.</text>
</comment>
<evidence type="ECO:0000256" key="7">
    <source>
        <dbReference type="SAM" id="Phobius"/>
    </source>
</evidence>
<comment type="subcellular location">
    <subcellularLocation>
        <location evidence="1">Cell membrane</location>
        <topology evidence="1">Multi-pass membrane protein</topology>
    </subcellularLocation>
</comment>
<dbReference type="GO" id="GO:0005886">
    <property type="term" value="C:plasma membrane"/>
    <property type="evidence" value="ECO:0007669"/>
    <property type="project" value="UniProtKB-SubCell"/>
</dbReference>
<feature type="transmembrane region" description="Helical" evidence="7">
    <location>
        <begin position="71"/>
        <end position="93"/>
    </location>
</feature>
<dbReference type="InterPro" id="IPR036259">
    <property type="entry name" value="MFS_trans_sf"/>
</dbReference>
<name>A0A9D2VW86_9FIRM</name>
<feature type="transmembrane region" description="Helical" evidence="7">
    <location>
        <begin position="265"/>
        <end position="287"/>
    </location>
</feature>
<feature type="transmembrane region" description="Helical" evidence="7">
    <location>
        <begin position="99"/>
        <end position="119"/>
    </location>
</feature>
<evidence type="ECO:0000256" key="3">
    <source>
        <dbReference type="ARBA" id="ARBA00022448"/>
    </source>
</evidence>
<keyword evidence="5 7" id="KW-1133">Transmembrane helix</keyword>
<dbReference type="PROSITE" id="PS50850">
    <property type="entry name" value="MFS"/>
    <property type="match status" value="1"/>
</dbReference>